<evidence type="ECO:0000313" key="1">
    <source>
        <dbReference type="EMBL" id="PON78086.1"/>
    </source>
</evidence>
<reference evidence="2" key="1">
    <citation type="submission" date="2016-06" db="EMBL/GenBank/DDBJ databases">
        <title>Parallel loss of symbiosis genes in relatives of nitrogen-fixing non-legume Parasponia.</title>
        <authorList>
            <person name="Van Velzen R."/>
            <person name="Holmer R."/>
            <person name="Bu F."/>
            <person name="Rutten L."/>
            <person name="Van Zeijl A."/>
            <person name="Liu W."/>
            <person name="Santuari L."/>
            <person name="Cao Q."/>
            <person name="Sharma T."/>
            <person name="Shen D."/>
            <person name="Roswanjaya Y."/>
            <person name="Wardhani T."/>
            <person name="Kalhor M.S."/>
            <person name="Jansen J."/>
            <person name="Van den Hoogen J."/>
            <person name="Gungor B."/>
            <person name="Hartog M."/>
            <person name="Hontelez J."/>
            <person name="Verver J."/>
            <person name="Yang W.-C."/>
            <person name="Schijlen E."/>
            <person name="Repin R."/>
            <person name="Schilthuizen M."/>
            <person name="Schranz E."/>
            <person name="Heidstra R."/>
            <person name="Miyata K."/>
            <person name="Fedorova E."/>
            <person name="Kohlen W."/>
            <person name="Bisseling T."/>
            <person name="Smit S."/>
            <person name="Geurts R."/>
        </authorList>
    </citation>
    <scope>NUCLEOTIDE SEQUENCE [LARGE SCALE GENOMIC DNA]</scope>
    <source>
        <strain evidence="2">cv. RG33-2</strain>
    </source>
</reference>
<proteinExistence type="predicted"/>
<keyword evidence="2" id="KW-1185">Reference proteome</keyword>
<organism evidence="1 2">
    <name type="scientific">Trema orientale</name>
    <name type="common">Charcoal tree</name>
    <name type="synonym">Celtis orientalis</name>
    <dbReference type="NCBI Taxonomy" id="63057"/>
    <lineage>
        <taxon>Eukaryota</taxon>
        <taxon>Viridiplantae</taxon>
        <taxon>Streptophyta</taxon>
        <taxon>Embryophyta</taxon>
        <taxon>Tracheophyta</taxon>
        <taxon>Spermatophyta</taxon>
        <taxon>Magnoliopsida</taxon>
        <taxon>eudicotyledons</taxon>
        <taxon>Gunneridae</taxon>
        <taxon>Pentapetalae</taxon>
        <taxon>rosids</taxon>
        <taxon>fabids</taxon>
        <taxon>Rosales</taxon>
        <taxon>Cannabaceae</taxon>
        <taxon>Trema</taxon>
    </lineage>
</organism>
<dbReference type="InParanoid" id="A0A2P5DXU7"/>
<evidence type="ECO:0000313" key="2">
    <source>
        <dbReference type="Proteomes" id="UP000237000"/>
    </source>
</evidence>
<sequence>GRDVIRIIHPPQKRGNISLLYRGLHELYKSNRTVNQSQTQPHAIVSFLSSPLSPLFSKKKSLNWSRRDRKSIHGGTLILKSESESEFRPIHNKAKKESFTQFNN</sequence>
<accession>A0A2P5DXU7</accession>
<feature type="non-terminal residue" evidence="1">
    <location>
        <position position="1"/>
    </location>
</feature>
<name>A0A2P5DXU7_TREOI</name>
<dbReference type="EMBL" id="JXTC01000243">
    <property type="protein sequence ID" value="PON78086.1"/>
    <property type="molecule type" value="Genomic_DNA"/>
</dbReference>
<dbReference type="AlphaFoldDB" id="A0A2P5DXU7"/>
<protein>
    <submittedName>
        <fullName evidence="1">Uncharacterized protein</fullName>
    </submittedName>
</protein>
<gene>
    <name evidence="1" type="ORF">TorRG33x02_239230</name>
</gene>
<comment type="caution">
    <text evidence="1">The sequence shown here is derived from an EMBL/GenBank/DDBJ whole genome shotgun (WGS) entry which is preliminary data.</text>
</comment>
<dbReference type="Proteomes" id="UP000237000">
    <property type="component" value="Unassembled WGS sequence"/>
</dbReference>